<dbReference type="PANTHER" id="PTHR11079">
    <property type="entry name" value="CYTOSINE DEAMINASE FAMILY MEMBER"/>
    <property type="match status" value="1"/>
</dbReference>
<keyword evidence="11" id="KW-1185">Reference proteome</keyword>
<sequence>MADDTFYMKQALMEAQKAFASGEVPVGAVVVCRDRIIGRGHNLTEMLNDVTAHAEMQAITAAANNLGGKYLNECTLYVTVEPCVMCAGAIAWAQTGKLVFGAADDKRGYQKYAPDALHPKTVVIKGVLADECAQLMKDFFKKRR</sequence>
<dbReference type="RefSeq" id="WP_005935442.1">
    <property type="nucleotide sequence ID" value="NZ_KB890329.1"/>
</dbReference>
<evidence type="ECO:0000256" key="5">
    <source>
        <dbReference type="ARBA" id="ARBA00022801"/>
    </source>
</evidence>
<name>U6RSG9_9BACT</name>
<dbReference type="Gene3D" id="3.40.140.10">
    <property type="entry name" value="Cytidine Deaminase, domain 2"/>
    <property type="match status" value="1"/>
</dbReference>
<comment type="caution">
    <text evidence="10">The sequence shown here is derived from an EMBL/GenBank/DDBJ whole genome shotgun (WGS) entry which is preliminary data.</text>
</comment>
<comment type="subunit">
    <text evidence="2 8">Homodimer.</text>
</comment>
<evidence type="ECO:0000313" key="11">
    <source>
        <dbReference type="Proteomes" id="UP000017831"/>
    </source>
</evidence>
<evidence type="ECO:0000256" key="8">
    <source>
        <dbReference type="HAMAP-Rule" id="MF_00972"/>
    </source>
</evidence>
<feature type="active site" description="Proton donor" evidence="8">
    <location>
        <position position="55"/>
    </location>
</feature>
<dbReference type="GO" id="GO:0002100">
    <property type="term" value="P:tRNA wobble adenosine to inosine editing"/>
    <property type="evidence" value="ECO:0007669"/>
    <property type="project" value="UniProtKB-UniRule"/>
</dbReference>
<dbReference type="Proteomes" id="UP000017831">
    <property type="component" value="Unassembled WGS sequence"/>
</dbReference>
<dbReference type="InterPro" id="IPR002125">
    <property type="entry name" value="CMP_dCMP_dom"/>
</dbReference>
<evidence type="ECO:0000256" key="2">
    <source>
        <dbReference type="ARBA" id="ARBA00011738"/>
    </source>
</evidence>
<comment type="cofactor">
    <cofactor evidence="8">
        <name>Zn(2+)</name>
        <dbReference type="ChEBI" id="CHEBI:29105"/>
    </cofactor>
    <text evidence="8">Binds 1 zinc ion per subunit.</text>
</comment>
<feature type="binding site" evidence="8">
    <location>
        <position position="86"/>
    </location>
    <ligand>
        <name>Zn(2+)</name>
        <dbReference type="ChEBI" id="CHEBI:29105"/>
        <note>catalytic</note>
    </ligand>
</feature>
<dbReference type="EMBL" id="AQHY01000001">
    <property type="protein sequence ID" value="EOA58741.1"/>
    <property type="molecule type" value="Genomic_DNA"/>
</dbReference>
<dbReference type="AlphaFoldDB" id="U6RSG9"/>
<protein>
    <recommendedName>
        <fullName evidence="8">tRNA-specific adenosine deaminase</fullName>
        <ecNumber evidence="8">3.5.4.33</ecNumber>
    </recommendedName>
</protein>
<comment type="function">
    <text evidence="8">Catalyzes the deamination of adenosine to inosine at the wobble position 34 of tRNA(Arg2).</text>
</comment>
<dbReference type="HOGENOM" id="CLU_025810_3_2_10"/>
<dbReference type="CDD" id="cd01285">
    <property type="entry name" value="nucleoside_deaminase"/>
    <property type="match status" value="1"/>
</dbReference>
<evidence type="ECO:0000256" key="7">
    <source>
        <dbReference type="ARBA" id="ARBA00048045"/>
    </source>
</evidence>
<evidence type="ECO:0000256" key="1">
    <source>
        <dbReference type="ARBA" id="ARBA00010669"/>
    </source>
</evidence>
<dbReference type="InterPro" id="IPR058535">
    <property type="entry name" value="MafB19-deam"/>
</dbReference>
<comment type="catalytic activity">
    <reaction evidence="7 8">
        <text>adenosine(34) in tRNA + H2O + H(+) = inosine(34) in tRNA + NH4(+)</text>
        <dbReference type="Rhea" id="RHEA:43168"/>
        <dbReference type="Rhea" id="RHEA-COMP:10373"/>
        <dbReference type="Rhea" id="RHEA-COMP:10374"/>
        <dbReference type="ChEBI" id="CHEBI:15377"/>
        <dbReference type="ChEBI" id="CHEBI:15378"/>
        <dbReference type="ChEBI" id="CHEBI:28938"/>
        <dbReference type="ChEBI" id="CHEBI:74411"/>
        <dbReference type="ChEBI" id="CHEBI:82852"/>
        <dbReference type="EC" id="3.5.4.33"/>
    </reaction>
</comment>
<evidence type="ECO:0000256" key="4">
    <source>
        <dbReference type="ARBA" id="ARBA00022723"/>
    </source>
</evidence>
<organism evidence="10 11">
    <name type="scientific">Phocaeicola massiliensis B84634 = Timone 84634 = DSM 17679 = JCM 13223</name>
    <dbReference type="NCBI Taxonomy" id="1121098"/>
    <lineage>
        <taxon>Bacteria</taxon>
        <taxon>Pseudomonadati</taxon>
        <taxon>Bacteroidota</taxon>
        <taxon>Bacteroidia</taxon>
        <taxon>Bacteroidales</taxon>
        <taxon>Bacteroidaceae</taxon>
        <taxon>Phocaeicola</taxon>
    </lineage>
</organism>
<dbReference type="eggNOG" id="COG0590">
    <property type="taxonomic scope" value="Bacteria"/>
</dbReference>
<keyword evidence="5 8" id="KW-0378">Hydrolase</keyword>
<dbReference type="STRING" id="1121098.HMPREF1534_00027"/>
<dbReference type="FunFam" id="3.40.140.10:FF:000038">
    <property type="entry name" value="tRNA-specific adenosine deaminase"/>
    <property type="match status" value="1"/>
</dbReference>
<feature type="binding site" evidence="8">
    <location>
        <position position="83"/>
    </location>
    <ligand>
        <name>Zn(2+)</name>
        <dbReference type="ChEBI" id="CHEBI:29105"/>
        <note>catalytic</note>
    </ligand>
</feature>
<dbReference type="GO" id="GO:0052717">
    <property type="term" value="F:tRNA-specific adenosine-34 deaminase activity"/>
    <property type="evidence" value="ECO:0007669"/>
    <property type="project" value="UniProtKB-UniRule"/>
</dbReference>
<dbReference type="PATRIC" id="fig|1121098.3.peg.28"/>
<dbReference type="InterPro" id="IPR016193">
    <property type="entry name" value="Cytidine_deaminase-like"/>
</dbReference>
<dbReference type="GeneID" id="60063885"/>
<evidence type="ECO:0000313" key="10">
    <source>
        <dbReference type="EMBL" id="EOA58741.1"/>
    </source>
</evidence>
<evidence type="ECO:0000256" key="6">
    <source>
        <dbReference type="ARBA" id="ARBA00022833"/>
    </source>
</evidence>
<keyword evidence="3 8" id="KW-0819">tRNA processing</keyword>
<dbReference type="PROSITE" id="PS51747">
    <property type="entry name" value="CYT_DCMP_DEAMINASES_2"/>
    <property type="match status" value="1"/>
</dbReference>
<evidence type="ECO:0000256" key="3">
    <source>
        <dbReference type="ARBA" id="ARBA00022694"/>
    </source>
</evidence>
<dbReference type="SUPFAM" id="SSF53927">
    <property type="entry name" value="Cytidine deaminase-like"/>
    <property type="match status" value="1"/>
</dbReference>
<keyword evidence="4 8" id="KW-0479">Metal-binding</keyword>
<dbReference type="InterPro" id="IPR016192">
    <property type="entry name" value="APOBEC/CMP_deaminase_Zn-bd"/>
</dbReference>
<proteinExistence type="inferred from homology"/>
<accession>U6RSG9</accession>
<comment type="similarity">
    <text evidence="1">Belongs to the cytidine and deoxycytidylate deaminase family. ADAT2 subfamily.</text>
</comment>
<keyword evidence="6 8" id="KW-0862">Zinc</keyword>
<evidence type="ECO:0000259" key="9">
    <source>
        <dbReference type="PROSITE" id="PS51747"/>
    </source>
</evidence>
<dbReference type="PROSITE" id="PS00903">
    <property type="entry name" value="CYT_DCMP_DEAMINASES_1"/>
    <property type="match status" value="1"/>
</dbReference>
<dbReference type="PANTHER" id="PTHR11079:SF202">
    <property type="entry name" value="TRNA-SPECIFIC ADENOSINE DEAMINASE"/>
    <property type="match status" value="1"/>
</dbReference>
<reference evidence="10 11" key="1">
    <citation type="submission" date="2013-04" db="EMBL/GenBank/DDBJ databases">
        <title>The Genome Sequence of Bacteroides massiliensis DSM 17679.</title>
        <authorList>
            <consortium name="The Broad Institute Genomics Platform"/>
            <person name="Earl A."/>
            <person name="Ward D."/>
            <person name="Feldgarden M."/>
            <person name="Gevers D."/>
            <person name="Martens E."/>
            <person name="Fenner L."/>
            <person name="Roux V."/>
            <person name="Mallet M.N."/>
            <person name="Raoult D."/>
            <person name="Walker B."/>
            <person name="Young S."/>
            <person name="Zeng Q."/>
            <person name="Gargeya S."/>
            <person name="Fitzgerald M."/>
            <person name="Haas B."/>
            <person name="Abouelleil A."/>
            <person name="Allen A.W."/>
            <person name="Alvarado L."/>
            <person name="Arachchi H.M."/>
            <person name="Berlin A.M."/>
            <person name="Chapman S.B."/>
            <person name="Gainer-Dewar J."/>
            <person name="Goldberg J."/>
            <person name="Griggs A."/>
            <person name="Gujja S."/>
            <person name="Hansen M."/>
            <person name="Howarth C."/>
            <person name="Imamovic A."/>
            <person name="Ireland A."/>
            <person name="Larimer J."/>
            <person name="McCowan C."/>
            <person name="Murphy C."/>
            <person name="Pearson M."/>
            <person name="Poon T.W."/>
            <person name="Priest M."/>
            <person name="Roberts A."/>
            <person name="Saif S."/>
            <person name="Shea T."/>
            <person name="Sisk P."/>
            <person name="Sykes S."/>
            <person name="Wortman J."/>
            <person name="Nusbaum C."/>
            <person name="Birren B."/>
        </authorList>
    </citation>
    <scope>NUCLEOTIDE SEQUENCE [LARGE SCALE GENOMIC DNA]</scope>
    <source>
        <strain evidence="11">B84634 / Timone 84634 / DSM 17679 / JCM 13223</strain>
    </source>
</reference>
<feature type="domain" description="CMP/dCMP-type deaminase" evidence="9">
    <location>
        <begin position="2"/>
        <end position="120"/>
    </location>
</feature>
<feature type="binding site" evidence="8">
    <location>
        <position position="53"/>
    </location>
    <ligand>
        <name>Zn(2+)</name>
        <dbReference type="ChEBI" id="CHEBI:29105"/>
        <note>catalytic</note>
    </ligand>
</feature>
<gene>
    <name evidence="8" type="primary">tadA</name>
    <name evidence="10" type="ORF">HMPREF1534_00027</name>
</gene>
<dbReference type="HAMAP" id="MF_00972">
    <property type="entry name" value="tRNA_aden_deaminase"/>
    <property type="match status" value="1"/>
</dbReference>
<dbReference type="OrthoDB" id="9802676at2"/>
<dbReference type="EC" id="3.5.4.33" evidence="8"/>
<dbReference type="InterPro" id="IPR028883">
    <property type="entry name" value="tRNA_aden_deaminase"/>
</dbReference>
<dbReference type="Pfam" id="PF14437">
    <property type="entry name" value="MafB19-deam"/>
    <property type="match status" value="1"/>
</dbReference>
<dbReference type="GO" id="GO:0008270">
    <property type="term" value="F:zinc ion binding"/>
    <property type="evidence" value="ECO:0007669"/>
    <property type="project" value="UniProtKB-UniRule"/>
</dbReference>